<dbReference type="Gene3D" id="1.10.287.130">
    <property type="match status" value="1"/>
</dbReference>
<dbReference type="NCBIfam" id="TIGR00229">
    <property type="entry name" value="sensory_box"/>
    <property type="match status" value="2"/>
</dbReference>
<dbReference type="Pfam" id="PF02518">
    <property type="entry name" value="HATPase_c"/>
    <property type="match status" value="1"/>
</dbReference>
<dbReference type="EMBL" id="LGSZ01000025">
    <property type="protein sequence ID" value="KPH82003.1"/>
    <property type="molecule type" value="Genomic_DNA"/>
</dbReference>
<dbReference type="Pfam" id="PF00512">
    <property type="entry name" value="HisKA"/>
    <property type="match status" value="1"/>
</dbReference>
<dbReference type="Gene3D" id="3.40.50.2300">
    <property type="match status" value="1"/>
</dbReference>
<evidence type="ECO:0000259" key="8">
    <source>
        <dbReference type="PROSITE" id="PS50113"/>
    </source>
</evidence>
<dbReference type="AlphaFoldDB" id="A0A0N1F7K8"/>
<dbReference type="SMART" id="SM00091">
    <property type="entry name" value="PAS"/>
    <property type="match status" value="2"/>
</dbReference>
<dbReference type="InterPro" id="IPR036097">
    <property type="entry name" value="HisK_dim/P_sf"/>
</dbReference>
<feature type="modified residue" description="4-aspartylphosphate" evidence="4">
    <location>
        <position position="582"/>
    </location>
</feature>
<dbReference type="PANTHER" id="PTHR43065">
    <property type="entry name" value="SENSOR HISTIDINE KINASE"/>
    <property type="match status" value="1"/>
</dbReference>
<dbReference type="InterPro" id="IPR011006">
    <property type="entry name" value="CheY-like_superfamily"/>
</dbReference>
<dbReference type="PANTHER" id="PTHR43065:SF49">
    <property type="entry name" value="HISTIDINE KINASE"/>
    <property type="match status" value="1"/>
</dbReference>
<evidence type="ECO:0000256" key="3">
    <source>
        <dbReference type="ARBA" id="ARBA00022553"/>
    </source>
</evidence>
<dbReference type="InterPro" id="IPR000700">
    <property type="entry name" value="PAS-assoc_C"/>
</dbReference>
<keyword evidence="9" id="KW-0808">Transferase</keyword>
<evidence type="ECO:0000259" key="7">
    <source>
        <dbReference type="PROSITE" id="PS50112"/>
    </source>
</evidence>
<dbReference type="GO" id="GO:0000155">
    <property type="term" value="F:phosphorelay sensor kinase activity"/>
    <property type="evidence" value="ECO:0007669"/>
    <property type="project" value="InterPro"/>
</dbReference>
<feature type="domain" description="PAC" evidence="8">
    <location>
        <begin position="218"/>
        <end position="270"/>
    </location>
</feature>
<dbReference type="CDD" id="cd00130">
    <property type="entry name" value="PAS"/>
    <property type="match status" value="2"/>
</dbReference>
<comment type="caution">
    <text evidence="9">The sequence shown here is derived from an EMBL/GenBank/DDBJ whole genome shotgun (WGS) entry which is preliminary data.</text>
</comment>
<comment type="catalytic activity">
    <reaction evidence="1">
        <text>ATP + protein L-histidine = ADP + protein N-phospho-L-histidine.</text>
        <dbReference type="EC" id="2.7.13.3"/>
    </reaction>
</comment>
<organism evidence="9 10">
    <name type="scientific">Bosea vaviloviae</name>
    <dbReference type="NCBI Taxonomy" id="1526658"/>
    <lineage>
        <taxon>Bacteria</taxon>
        <taxon>Pseudomonadati</taxon>
        <taxon>Pseudomonadota</taxon>
        <taxon>Alphaproteobacteria</taxon>
        <taxon>Hyphomicrobiales</taxon>
        <taxon>Boseaceae</taxon>
        <taxon>Bosea</taxon>
    </lineage>
</organism>
<dbReference type="SMART" id="SM00086">
    <property type="entry name" value="PAC"/>
    <property type="match status" value="2"/>
</dbReference>
<evidence type="ECO:0000313" key="9">
    <source>
        <dbReference type="EMBL" id="KPH82003.1"/>
    </source>
</evidence>
<evidence type="ECO:0000256" key="4">
    <source>
        <dbReference type="PROSITE-ProRule" id="PRU00169"/>
    </source>
</evidence>
<sequence>MGVSGDMTSDDNLADDKYRLLVESVTDYAIYMLDPAGFVSSWNPGARRFKGYQDHEIIGRHFSRFYTVDDQAAGLPARALDTASREGRFENEGWRVRKDGTRFWAHVVIDPIVHPTSGKALGYAKITRDLTERKRQEEALRQSEQSFRLLVQAVTDYAICMLDENGTVTNWNAGAQRIKGYRPEEIIGRHFSIFYTDEDQARGECERALASARSGGGFQIEGWRVRKNGERFWASVVIDPIHDDRGHIIGFAKLTRDLTERRHSDEALQSAREALYQAQKMESLGQLTGGVAHDFNNLLNTVIGSLELLRKQVTDERLLGLIGNALQGATRGVTLTQRMLAFARRQELQPGPVNLPELIGGMSDLLARSVGPSIGLETLFPTGLHPVFADRNQLEVAILNLVVNARDAMPDGGRITLTARNALVTEDSHSPLAPGSYVQIIVTDTGTGMDPQTLAKASEPFFTTKGVGKGTGLGLPMVLGTAEQLGGSLTLQSEVGRGTTATLWLRTSEQGPDVATIESHPASVATTALPLAILAVDDDALILMNTVALLEDLGHTVVEANSGREALKQLESGQSFDLIITDHAMPHMTGGQLIAEASTRWPHIPIILATGYAEMPDGLPPGVRRLGKPFWQADLEKAIAEVTAATRTPVGA</sequence>
<name>A0A0N1F7K8_9HYPH</name>
<dbReference type="InterPro" id="IPR003594">
    <property type="entry name" value="HATPase_dom"/>
</dbReference>
<feature type="domain" description="Response regulatory" evidence="6">
    <location>
        <begin position="532"/>
        <end position="643"/>
    </location>
</feature>
<accession>A0A0N1F7K8</accession>
<dbReference type="Pfam" id="PF13426">
    <property type="entry name" value="PAS_9"/>
    <property type="match status" value="2"/>
</dbReference>
<dbReference type="PATRIC" id="fig|1526658.3.peg.5682"/>
<keyword evidence="3 4" id="KW-0597">Phosphoprotein</keyword>
<dbReference type="InterPro" id="IPR001789">
    <property type="entry name" value="Sig_transdc_resp-reg_receiver"/>
</dbReference>
<evidence type="ECO:0000259" key="6">
    <source>
        <dbReference type="PROSITE" id="PS50110"/>
    </source>
</evidence>
<dbReference type="EC" id="2.7.13.3" evidence="2"/>
<dbReference type="SUPFAM" id="SSF55874">
    <property type="entry name" value="ATPase domain of HSP90 chaperone/DNA topoisomerase II/histidine kinase"/>
    <property type="match status" value="1"/>
</dbReference>
<feature type="domain" description="PAS" evidence="7">
    <location>
        <begin position="14"/>
        <end position="60"/>
    </location>
</feature>
<evidence type="ECO:0000259" key="5">
    <source>
        <dbReference type="PROSITE" id="PS50109"/>
    </source>
</evidence>
<feature type="domain" description="PAS" evidence="7">
    <location>
        <begin position="143"/>
        <end position="198"/>
    </location>
</feature>
<proteinExistence type="predicted"/>
<dbReference type="PROSITE" id="PS50109">
    <property type="entry name" value="HIS_KIN"/>
    <property type="match status" value="1"/>
</dbReference>
<dbReference type="Gene3D" id="3.30.565.10">
    <property type="entry name" value="Histidine kinase-like ATPase, C-terminal domain"/>
    <property type="match status" value="1"/>
</dbReference>
<dbReference type="SUPFAM" id="SSF52172">
    <property type="entry name" value="CheY-like"/>
    <property type="match status" value="1"/>
</dbReference>
<evidence type="ECO:0000256" key="1">
    <source>
        <dbReference type="ARBA" id="ARBA00000085"/>
    </source>
</evidence>
<evidence type="ECO:0000256" key="2">
    <source>
        <dbReference type="ARBA" id="ARBA00012438"/>
    </source>
</evidence>
<reference evidence="9 10" key="1">
    <citation type="submission" date="2015-07" db="EMBL/GenBank/DDBJ databases">
        <title>Whole genome sequencing of Bosea vaviloviae isolated from cave pool.</title>
        <authorList>
            <person name="Tan N.E.H."/>
            <person name="Lee Y.P."/>
            <person name="Gan H.M."/>
            <person name="Barton H."/>
            <person name="Savka M.A."/>
        </authorList>
    </citation>
    <scope>NUCLEOTIDE SEQUENCE [LARGE SCALE GENOMIC DNA]</scope>
    <source>
        <strain evidence="9 10">SD260</strain>
    </source>
</reference>
<feature type="domain" description="Histidine kinase" evidence="5">
    <location>
        <begin position="290"/>
        <end position="509"/>
    </location>
</feature>
<gene>
    <name evidence="9" type="ORF">AE618_06430</name>
</gene>
<dbReference type="SMART" id="SM00448">
    <property type="entry name" value="REC"/>
    <property type="match status" value="1"/>
</dbReference>
<dbReference type="InterPro" id="IPR003661">
    <property type="entry name" value="HisK_dim/P_dom"/>
</dbReference>
<evidence type="ECO:0000313" key="10">
    <source>
        <dbReference type="Proteomes" id="UP000037822"/>
    </source>
</evidence>
<dbReference type="PROSITE" id="PS50110">
    <property type="entry name" value="RESPONSE_REGULATORY"/>
    <property type="match status" value="1"/>
</dbReference>
<dbReference type="InterPro" id="IPR000014">
    <property type="entry name" value="PAS"/>
</dbReference>
<dbReference type="SUPFAM" id="SSF47384">
    <property type="entry name" value="Homodimeric domain of signal transducing histidine kinase"/>
    <property type="match status" value="1"/>
</dbReference>
<dbReference type="InterPro" id="IPR035965">
    <property type="entry name" value="PAS-like_dom_sf"/>
</dbReference>
<dbReference type="InterPro" id="IPR036890">
    <property type="entry name" value="HATPase_C_sf"/>
</dbReference>
<dbReference type="CDD" id="cd00082">
    <property type="entry name" value="HisKA"/>
    <property type="match status" value="1"/>
</dbReference>
<dbReference type="PROSITE" id="PS50112">
    <property type="entry name" value="PAS"/>
    <property type="match status" value="2"/>
</dbReference>
<dbReference type="InterPro" id="IPR004358">
    <property type="entry name" value="Sig_transdc_His_kin-like_C"/>
</dbReference>
<dbReference type="Proteomes" id="UP000037822">
    <property type="component" value="Unassembled WGS sequence"/>
</dbReference>
<dbReference type="Gene3D" id="3.30.450.20">
    <property type="entry name" value="PAS domain"/>
    <property type="match status" value="2"/>
</dbReference>
<dbReference type="InterPro" id="IPR005467">
    <property type="entry name" value="His_kinase_dom"/>
</dbReference>
<dbReference type="SUPFAM" id="SSF55785">
    <property type="entry name" value="PYP-like sensor domain (PAS domain)"/>
    <property type="match status" value="2"/>
</dbReference>
<dbReference type="SMART" id="SM00388">
    <property type="entry name" value="HisKA"/>
    <property type="match status" value="1"/>
</dbReference>
<dbReference type="Pfam" id="PF00072">
    <property type="entry name" value="Response_reg"/>
    <property type="match status" value="1"/>
</dbReference>
<dbReference type="PRINTS" id="PR00344">
    <property type="entry name" value="BCTRLSENSOR"/>
</dbReference>
<dbReference type="SMART" id="SM00387">
    <property type="entry name" value="HATPase_c"/>
    <property type="match status" value="1"/>
</dbReference>
<dbReference type="InterPro" id="IPR001610">
    <property type="entry name" value="PAC"/>
</dbReference>
<protein>
    <recommendedName>
        <fullName evidence="2">histidine kinase</fullName>
        <ecNumber evidence="2">2.7.13.3</ecNumber>
    </recommendedName>
</protein>
<keyword evidence="10" id="KW-1185">Reference proteome</keyword>
<dbReference type="PROSITE" id="PS50113">
    <property type="entry name" value="PAC"/>
    <property type="match status" value="2"/>
</dbReference>
<keyword evidence="9" id="KW-0418">Kinase</keyword>
<feature type="domain" description="PAC" evidence="8">
    <location>
        <begin position="89"/>
        <end position="142"/>
    </location>
</feature>